<dbReference type="RefSeq" id="WP_229879220.1">
    <property type="nucleotide sequence ID" value="NZ_BMWH01000002.1"/>
</dbReference>
<dbReference type="Pfam" id="PF03259">
    <property type="entry name" value="Robl_LC7"/>
    <property type="match status" value="1"/>
</dbReference>
<evidence type="ECO:0000313" key="3">
    <source>
        <dbReference type="Proteomes" id="UP000623010"/>
    </source>
</evidence>
<dbReference type="Gene3D" id="3.30.450.30">
    <property type="entry name" value="Dynein light chain 2a, cytoplasmic"/>
    <property type="match status" value="1"/>
</dbReference>
<feature type="domain" description="Roadblock/LAMTOR2" evidence="1">
    <location>
        <begin position="19"/>
        <end position="125"/>
    </location>
</feature>
<organism evidence="2 3">
    <name type="scientific">Streptomyces echinoruber</name>
    <dbReference type="NCBI Taxonomy" id="68898"/>
    <lineage>
        <taxon>Bacteria</taxon>
        <taxon>Bacillati</taxon>
        <taxon>Actinomycetota</taxon>
        <taxon>Actinomycetes</taxon>
        <taxon>Kitasatosporales</taxon>
        <taxon>Streptomycetaceae</taxon>
        <taxon>Streptomyces</taxon>
    </lineage>
</organism>
<dbReference type="EMBL" id="BMWH01000002">
    <property type="protein sequence ID" value="GGZ73448.1"/>
    <property type="molecule type" value="Genomic_DNA"/>
</dbReference>
<dbReference type="SMART" id="SM00960">
    <property type="entry name" value="Robl_LC7"/>
    <property type="match status" value="1"/>
</dbReference>
<dbReference type="InterPro" id="IPR053141">
    <property type="entry name" value="Mycobact_SerProt_Inhib_Rv3364c"/>
</dbReference>
<protein>
    <recommendedName>
        <fullName evidence="1">Roadblock/LAMTOR2 domain-containing protein</fullName>
    </recommendedName>
</protein>
<comment type="caution">
    <text evidence="2">The sequence shown here is derived from an EMBL/GenBank/DDBJ whole genome shotgun (WGS) entry which is preliminary data.</text>
</comment>
<dbReference type="SUPFAM" id="SSF103196">
    <property type="entry name" value="Roadblock/LC7 domain"/>
    <property type="match status" value="1"/>
</dbReference>
<reference evidence="2" key="1">
    <citation type="journal article" date="2014" name="Int. J. Syst. Evol. Microbiol.">
        <title>Complete genome sequence of Corynebacterium casei LMG S-19264T (=DSM 44701T), isolated from a smear-ripened cheese.</title>
        <authorList>
            <consortium name="US DOE Joint Genome Institute (JGI-PGF)"/>
            <person name="Walter F."/>
            <person name="Albersmeier A."/>
            <person name="Kalinowski J."/>
            <person name="Ruckert C."/>
        </authorList>
    </citation>
    <scope>NUCLEOTIDE SEQUENCE</scope>
    <source>
        <strain evidence="2">JCM 5016</strain>
    </source>
</reference>
<name>A0A918V6N4_9ACTN</name>
<gene>
    <name evidence="2" type="ORF">GCM10010389_08820</name>
</gene>
<proteinExistence type="predicted"/>
<dbReference type="AlphaFoldDB" id="A0A918V6N4"/>
<dbReference type="Proteomes" id="UP000623010">
    <property type="component" value="Unassembled WGS sequence"/>
</dbReference>
<accession>A0A918V6N4</accession>
<dbReference type="InterPro" id="IPR004942">
    <property type="entry name" value="Roadblock/LAMTOR2_dom"/>
</dbReference>
<evidence type="ECO:0000313" key="2">
    <source>
        <dbReference type="EMBL" id="GGZ73448.1"/>
    </source>
</evidence>
<sequence length="160" mass="16759">MTYDMSPHPSRDKGPQEEIAWLLDQFTTEPGVEHALLTSRDGIRLVSSSGLGRDAADALAAAFSGLSSLAANLPGLSGRGAPVQQVLVERDSDLFFVVSAGATNAFPSQPLGAGGSVETVLGVIARPDADAGKIGFEMQRLVQRFAPHMVTAVRQGDGER</sequence>
<dbReference type="PANTHER" id="PTHR36222:SF1">
    <property type="entry name" value="SERINE PROTEASE INHIBITOR RV3364C"/>
    <property type="match status" value="1"/>
</dbReference>
<evidence type="ECO:0000259" key="1">
    <source>
        <dbReference type="SMART" id="SM00960"/>
    </source>
</evidence>
<reference evidence="2" key="2">
    <citation type="submission" date="2020-09" db="EMBL/GenBank/DDBJ databases">
        <authorList>
            <person name="Sun Q."/>
            <person name="Ohkuma M."/>
        </authorList>
    </citation>
    <scope>NUCLEOTIDE SEQUENCE</scope>
    <source>
        <strain evidence="2">JCM 5016</strain>
    </source>
</reference>
<dbReference type="PANTHER" id="PTHR36222">
    <property type="entry name" value="SERINE PROTEASE INHIBITOR RV3364C"/>
    <property type="match status" value="1"/>
</dbReference>
<keyword evidence="3" id="KW-1185">Reference proteome</keyword>